<protein>
    <submittedName>
        <fullName evidence="2">Uncharacterized protein</fullName>
    </submittedName>
</protein>
<keyword evidence="1" id="KW-0472">Membrane</keyword>
<feature type="transmembrane region" description="Helical" evidence="1">
    <location>
        <begin position="101"/>
        <end position="128"/>
    </location>
</feature>
<gene>
    <name evidence="2" type="ORF">Tco_1091716</name>
</gene>
<keyword evidence="1" id="KW-1133">Transmembrane helix</keyword>
<reference evidence="2" key="1">
    <citation type="journal article" date="2022" name="Int. J. Mol. Sci.">
        <title>Draft Genome of Tanacetum Coccineum: Genomic Comparison of Closely Related Tanacetum-Family Plants.</title>
        <authorList>
            <person name="Yamashiro T."/>
            <person name="Shiraishi A."/>
            <person name="Nakayama K."/>
            <person name="Satake H."/>
        </authorList>
    </citation>
    <scope>NUCLEOTIDE SEQUENCE</scope>
</reference>
<proteinExistence type="predicted"/>
<comment type="caution">
    <text evidence="2">The sequence shown here is derived from an EMBL/GenBank/DDBJ whole genome shotgun (WGS) entry which is preliminary data.</text>
</comment>
<keyword evidence="3" id="KW-1185">Reference proteome</keyword>
<reference evidence="2" key="2">
    <citation type="submission" date="2022-01" db="EMBL/GenBank/DDBJ databases">
        <authorList>
            <person name="Yamashiro T."/>
            <person name="Shiraishi A."/>
            <person name="Satake H."/>
            <person name="Nakayama K."/>
        </authorList>
    </citation>
    <scope>NUCLEOTIDE SEQUENCE</scope>
</reference>
<evidence type="ECO:0000313" key="3">
    <source>
        <dbReference type="Proteomes" id="UP001151760"/>
    </source>
</evidence>
<evidence type="ECO:0000313" key="2">
    <source>
        <dbReference type="EMBL" id="GJT96198.1"/>
    </source>
</evidence>
<sequence length="277" mass="31507">MLAPRSARAKHSHPNSGNQWTVASREAQLEVEIRKISMKFQSYERCTVCPLFPRLHFHLRQVEFEVSIYETPLLVVIAFNSPSVLANGVDRKKNRTWSRCLVGIYDFAIPTVLVLVPTILIVGLVVVLHGRKTGWSDLVCHRWRTVYTTLLKRFITGLSRVELELSVCRDVELEPYLSIQKLGRYTEVERSYFTVATLALLRSFEILDLTFDTISAIENALGKVRDCQHGLYTAGGVSRVDEMILARERSGFAGKKVWDDIPVVTGFVGRERRLLGK</sequence>
<dbReference type="Proteomes" id="UP001151760">
    <property type="component" value="Unassembled WGS sequence"/>
</dbReference>
<name>A0ABQ5I7V6_9ASTR</name>
<dbReference type="EMBL" id="BQNB010020460">
    <property type="protein sequence ID" value="GJT96198.1"/>
    <property type="molecule type" value="Genomic_DNA"/>
</dbReference>
<keyword evidence="1" id="KW-0812">Transmembrane</keyword>
<evidence type="ECO:0000256" key="1">
    <source>
        <dbReference type="SAM" id="Phobius"/>
    </source>
</evidence>
<organism evidence="2 3">
    <name type="scientific">Tanacetum coccineum</name>
    <dbReference type="NCBI Taxonomy" id="301880"/>
    <lineage>
        <taxon>Eukaryota</taxon>
        <taxon>Viridiplantae</taxon>
        <taxon>Streptophyta</taxon>
        <taxon>Embryophyta</taxon>
        <taxon>Tracheophyta</taxon>
        <taxon>Spermatophyta</taxon>
        <taxon>Magnoliopsida</taxon>
        <taxon>eudicotyledons</taxon>
        <taxon>Gunneridae</taxon>
        <taxon>Pentapetalae</taxon>
        <taxon>asterids</taxon>
        <taxon>campanulids</taxon>
        <taxon>Asterales</taxon>
        <taxon>Asteraceae</taxon>
        <taxon>Asteroideae</taxon>
        <taxon>Anthemideae</taxon>
        <taxon>Anthemidinae</taxon>
        <taxon>Tanacetum</taxon>
    </lineage>
</organism>
<accession>A0ABQ5I7V6</accession>